<reference evidence="2" key="1">
    <citation type="journal article" date="2020" name="Nature">
        <title>Giant virus diversity and host interactions through global metagenomics.</title>
        <authorList>
            <person name="Schulz F."/>
            <person name="Roux S."/>
            <person name="Paez-Espino D."/>
            <person name="Jungbluth S."/>
            <person name="Walsh D.A."/>
            <person name="Denef V.J."/>
            <person name="McMahon K.D."/>
            <person name="Konstantinidis K.T."/>
            <person name="Eloe-Fadrosh E.A."/>
            <person name="Kyrpides N.C."/>
            <person name="Woyke T."/>
        </authorList>
    </citation>
    <scope>NUCLEOTIDE SEQUENCE</scope>
    <source>
        <strain evidence="2">GVMAG-M-3300023179-86</strain>
    </source>
</reference>
<feature type="compositionally biased region" description="Pro residues" evidence="1">
    <location>
        <begin position="16"/>
        <end position="25"/>
    </location>
</feature>
<evidence type="ECO:0000256" key="1">
    <source>
        <dbReference type="SAM" id="MobiDB-lite"/>
    </source>
</evidence>
<evidence type="ECO:0000313" key="2">
    <source>
        <dbReference type="EMBL" id="QHT77294.1"/>
    </source>
</evidence>
<sequence length="89" mass="10139">MDTQTKNPLTEEETPRPPPPPPPPIDVNKLIKKLEKEGMEKTALLNSKEIDDPNIMIHELTKIMTDGDKEFKEKTGRNMTYAEMRAAYG</sequence>
<organism evidence="2">
    <name type="scientific">viral metagenome</name>
    <dbReference type="NCBI Taxonomy" id="1070528"/>
    <lineage>
        <taxon>unclassified sequences</taxon>
        <taxon>metagenomes</taxon>
        <taxon>organismal metagenomes</taxon>
    </lineage>
</organism>
<name>A0A6C0HA05_9ZZZZ</name>
<accession>A0A6C0HA05</accession>
<feature type="region of interest" description="Disordered" evidence="1">
    <location>
        <begin position="1"/>
        <end position="27"/>
    </location>
</feature>
<dbReference type="EMBL" id="MN739917">
    <property type="protein sequence ID" value="QHT77294.1"/>
    <property type="molecule type" value="Genomic_DNA"/>
</dbReference>
<proteinExistence type="predicted"/>
<protein>
    <submittedName>
        <fullName evidence="2">Uncharacterized protein</fullName>
    </submittedName>
</protein>
<dbReference type="AlphaFoldDB" id="A0A6C0HA05"/>